<proteinExistence type="predicted"/>
<organism evidence="2 3">
    <name type="scientific">Lolium multiflorum</name>
    <name type="common">Italian ryegrass</name>
    <name type="synonym">Lolium perenne subsp. multiflorum</name>
    <dbReference type="NCBI Taxonomy" id="4521"/>
    <lineage>
        <taxon>Eukaryota</taxon>
        <taxon>Viridiplantae</taxon>
        <taxon>Streptophyta</taxon>
        <taxon>Embryophyta</taxon>
        <taxon>Tracheophyta</taxon>
        <taxon>Spermatophyta</taxon>
        <taxon>Magnoliopsida</taxon>
        <taxon>Liliopsida</taxon>
        <taxon>Poales</taxon>
        <taxon>Poaceae</taxon>
        <taxon>BOP clade</taxon>
        <taxon>Pooideae</taxon>
        <taxon>Poodae</taxon>
        <taxon>Poeae</taxon>
        <taxon>Poeae Chloroplast Group 2 (Poeae type)</taxon>
        <taxon>Loliodinae</taxon>
        <taxon>Loliinae</taxon>
        <taxon>Lolium</taxon>
    </lineage>
</organism>
<dbReference type="Pfam" id="PF23622">
    <property type="entry name" value="LRR_At1g61320_AtMIF1"/>
    <property type="match status" value="1"/>
</dbReference>
<reference evidence="2" key="1">
    <citation type="submission" date="2023-07" db="EMBL/GenBank/DDBJ databases">
        <title>A chromosome-level genome assembly of Lolium multiflorum.</title>
        <authorList>
            <person name="Chen Y."/>
            <person name="Copetti D."/>
            <person name="Kolliker R."/>
            <person name="Studer B."/>
        </authorList>
    </citation>
    <scope>NUCLEOTIDE SEQUENCE</scope>
    <source>
        <strain evidence="2">02402/16</strain>
        <tissue evidence="2">Leaf</tissue>
    </source>
</reference>
<dbReference type="Pfam" id="PF12937">
    <property type="entry name" value="F-box-like"/>
    <property type="match status" value="1"/>
</dbReference>
<dbReference type="InterPro" id="IPR055357">
    <property type="entry name" value="LRR_At1g61320_AtMIF1"/>
</dbReference>
<dbReference type="EMBL" id="JAUUTY010000004">
    <property type="protein sequence ID" value="KAK1642347.1"/>
    <property type="molecule type" value="Genomic_DNA"/>
</dbReference>
<keyword evidence="3" id="KW-1185">Reference proteome</keyword>
<accession>A0AAD8W689</accession>
<dbReference type="Gene3D" id="3.80.10.10">
    <property type="entry name" value="Ribonuclease Inhibitor"/>
    <property type="match status" value="1"/>
</dbReference>
<dbReference type="PANTHER" id="PTHR32153">
    <property type="entry name" value="OJ000223_09.16 PROTEIN"/>
    <property type="match status" value="1"/>
</dbReference>
<comment type="caution">
    <text evidence="2">The sequence shown here is derived from an EMBL/GenBank/DDBJ whole genome shotgun (WGS) entry which is preliminary data.</text>
</comment>
<evidence type="ECO:0000313" key="3">
    <source>
        <dbReference type="Proteomes" id="UP001231189"/>
    </source>
</evidence>
<name>A0AAD8W689_LOLMU</name>
<dbReference type="InterPro" id="IPR044997">
    <property type="entry name" value="F-box_plant"/>
</dbReference>
<evidence type="ECO:0000259" key="1">
    <source>
        <dbReference type="PROSITE" id="PS50181"/>
    </source>
</evidence>
<evidence type="ECO:0000313" key="2">
    <source>
        <dbReference type="EMBL" id="KAK1642347.1"/>
    </source>
</evidence>
<dbReference type="PROSITE" id="PS50181">
    <property type="entry name" value="FBOX"/>
    <property type="match status" value="1"/>
</dbReference>
<feature type="domain" description="F-box" evidence="1">
    <location>
        <begin position="12"/>
        <end position="59"/>
    </location>
</feature>
<protein>
    <recommendedName>
        <fullName evidence="1">F-box domain-containing protein</fullName>
    </recommendedName>
</protein>
<sequence length="469" mass="53646">MESRPSKTGQSRDRISALPDELLLGILERLRLRDAVRAGAVSTRWWHLPHQLSRLILSRRNFHGTTPHEIMDAFTGATQGLLCVPPLADSKCDCRSTRAVKVLRLNFYVSAPHLSSIGSAVEDTVSRGQTEHLVFDVVPPSSDLRHASGVTKFGQQFMSFSRACPIAFRWLTCLFLSSLKFRAFDLQRLVRACEKLKVLYLTSCRLVKDSVLKIDVPNSVIEKLQFFHFRCKRIDLVSVPKLTQLECFYTAYSKKTPLLLGYVPELRKVELCSHVKGWKAPFALSECFSMNACKLSELYLEFNCRKIWVKPEHPKQLSGIFSNLTRVALWFIFPECDLKWTLFILDAAPALKNFALNRIRHSCFGQSPEENALKANVVWEPPKDMKHLNLKLLVVMGFEEEDQVTNYIRIIMELAVGLKKIKLRGHPCKHCSAIDPETPRRFEEDEARRHRVRERLTHGSSSSVQIIVS</sequence>
<dbReference type="InterPro" id="IPR001810">
    <property type="entry name" value="F-box_dom"/>
</dbReference>
<dbReference type="Proteomes" id="UP001231189">
    <property type="component" value="Unassembled WGS sequence"/>
</dbReference>
<gene>
    <name evidence="2" type="ORF">QYE76_060152</name>
</gene>
<dbReference type="InterPro" id="IPR032675">
    <property type="entry name" value="LRR_dom_sf"/>
</dbReference>
<dbReference type="Gene3D" id="1.20.1280.50">
    <property type="match status" value="1"/>
</dbReference>
<dbReference type="SUPFAM" id="SSF52047">
    <property type="entry name" value="RNI-like"/>
    <property type="match status" value="1"/>
</dbReference>
<dbReference type="AlphaFoldDB" id="A0AAD8W689"/>